<protein>
    <submittedName>
        <fullName evidence="1">Uncharacterized protein</fullName>
    </submittedName>
</protein>
<reference evidence="1" key="1">
    <citation type="submission" date="2018-02" db="EMBL/GenBank/DDBJ databases">
        <title>Rhizophora mucronata_Transcriptome.</title>
        <authorList>
            <person name="Meera S.P."/>
            <person name="Sreeshan A."/>
            <person name="Augustine A."/>
        </authorList>
    </citation>
    <scope>NUCLEOTIDE SEQUENCE</scope>
    <source>
        <tissue evidence="1">Leaf</tissue>
    </source>
</reference>
<sequence>MRNVSHLLSYRPFIFHINILSHV</sequence>
<proteinExistence type="predicted"/>
<name>A0A2P2J3E6_RHIMU</name>
<evidence type="ECO:0000313" key="1">
    <source>
        <dbReference type="EMBL" id="MBW88024.1"/>
    </source>
</evidence>
<dbReference type="EMBL" id="GGEC01007541">
    <property type="protein sequence ID" value="MBW88024.1"/>
    <property type="molecule type" value="Transcribed_RNA"/>
</dbReference>
<dbReference type="AlphaFoldDB" id="A0A2P2J3E6"/>
<organism evidence="1">
    <name type="scientific">Rhizophora mucronata</name>
    <name type="common">Asiatic mangrove</name>
    <dbReference type="NCBI Taxonomy" id="61149"/>
    <lineage>
        <taxon>Eukaryota</taxon>
        <taxon>Viridiplantae</taxon>
        <taxon>Streptophyta</taxon>
        <taxon>Embryophyta</taxon>
        <taxon>Tracheophyta</taxon>
        <taxon>Spermatophyta</taxon>
        <taxon>Magnoliopsida</taxon>
        <taxon>eudicotyledons</taxon>
        <taxon>Gunneridae</taxon>
        <taxon>Pentapetalae</taxon>
        <taxon>rosids</taxon>
        <taxon>fabids</taxon>
        <taxon>Malpighiales</taxon>
        <taxon>Rhizophoraceae</taxon>
        <taxon>Rhizophora</taxon>
    </lineage>
</organism>
<accession>A0A2P2J3E6</accession>